<keyword evidence="2" id="KW-0808">Transferase</keyword>
<dbReference type="GO" id="GO:0043130">
    <property type="term" value="F:ubiquitin binding"/>
    <property type="evidence" value="ECO:0007669"/>
    <property type="project" value="TreeGrafter"/>
</dbReference>
<dbReference type="EMBL" id="MU854456">
    <property type="protein sequence ID" value="KAK4035070.1"/>
    <property type="molecule type" value="Genomic_DNA"/>
</dbReference>
<keyword evidence="13" id="KW-1185">Reference proteome</keyword>
<keyword evidence="5 8" id="KW-0863">Zinc-finger</keyword>
<protein>
    <recommendedName>
        <fullName evidence="14">RING-type domain-containing protein</fullName>
    </recommendedName>
</protein>
<comment type="caution">
    <text evidence="12">The sequence shown here is derived from an EMBL/GenBank/DDBJ whole genome shotgun (WGS) entry which is preliminary data.</text>
</comment>
<evidence type="ECO:0000256" key="9">
    <source>
        <dbReference type="SAM" id="MobiDB-lite"/>
    </source>
</evidence>
<dbReference type="PROSITE" id="PS51873">
    <property type="entry name" value="TRIAD"/>
    <property type="match status" value="1"/>
</dbReference>
<evidence type="ECO:0000313" key="13">
    <source>
        <dbReference type="Proteomes" id="UP001303115"/>
    </source>
</evidence>
<evidence type="ECO:0000256" key="1">
    <source>
        <dbReference type="ARBA" id="ARBA00004906"/>
    </source>
</evidence>
<dbReference type="GO" id="GO:0004842">
    <property type="term" value="F:ubiquitin-protein transferase activity"/>
    <property type="evidence" value="ECO:0007669"/>
    <property type="project" value="TreeGrafter"/>
</dbReference>
<name>A0AAN6SPT0_9PEZI</name>
<reference evidence="13" key="1">
    <citation type="journal article" date="2023" name="Mol. Phylogenet. Evol.">
        <title>Genome-scale phylogeny and comparative genomics of the fungal order Sordariales.</title>
        <authorList>
            <person name="Hensen N."/>
            <person name="Bonometti L."/>
            <person name="Westerberg I."/>
            <person name="Brannstrom I.O."/>
            <person name="Guillou S."/>
            <person name="Cros-Aarteil S."/>
            <person name="Calhoun S."/>
            <person name="Haridas S."/>
            <person name="Kuo A."/>
            <person name="Mondo S."/>
            <person name="Pangilinan J."/>
            <person name="Riley R."/>
            <person name="LaButti K."/>
            <person name="Andreopoulos B."/>
            <person name="Lipzen A."/>
            <person name="Chen C."/>
            <person name="Yan M."/>
            <person name="Daum C."/>
            <person name="Ng V."/>
            <person name="Clum A."/>
            <person name="Steindorff A."/>
            <person name="Ohm R.A."/>
            <person name="Martin F."/>
            <person name="Silar P."/>
            <person name="Natvig D.O."/>
            <person name="Lalanne C."/>
            <person name="Gautier V."/>
            <person name="Ament-Velasquez S.L."/>
            <person name="Kruys A."/>
            <person name="Hutchinson M.I."/>
            <person name="Powell A.J."/>
            <person name="Barry K."/>
            <person name="Miller A.N."/>
            <person name="Grigoriev I.V."/>
            <person name="Debuchy R."/>
            <person name="Gladieux P."/>
            <person name="Hiltunen Thoren M."/>
            <person name="Johannesson H."/>
        </authorList>
    </citation>
    <scope>NUCLEOTIDE SEQUENCE [LARGE SCALE GENOMIC DNA]</scope>
    <source>
        <strain evidence="13">CBS 284.82</strain>
    </source>
</reference>
<dbReference type="AlphaFoldDB" id="A0AAN6SPT0"/>
<evidence type="ECO:0000256" key="6">
    <source>
        <dbReference type="ARBA" id="ARBA00022786"/>
    </source>
</evidence>
<dbReference type="InterPro" id="IPR002867">
    <property type="entry name" value="IBR_dom"/>
</dbReference>
<keyword evidence="7" id="KW-0862">Zinc</keyword>
<evidence type="ECO:0000256" key="2">
    <source>
        <dbReference type="ARBA" id="ARBA00022679"/>
    </source>
</evidence>
<dbReference type="InterPro" id="IPR051628">
    <property type="entry name" value="LUBAC_E3_Ligases"/>
</dbReference>
<evidence type="ECO:0000313" key="12">
    <source>
        <dbReference type="EMBL" id="KAK4035070.1"/>
    </source>
</evidence>
<dbReference type="PROSITE" id="PS50089">
    <property type="entry name" value="ZF_RING_2"/>
    <property type="match status" value="1"/>
</dbReference>
<dbReference type="SUPFAM" id="SSF57850">
    <property type="entry name" value="RING/U-box"/>
    <property type="match status" value="3"/>
</dbReference>
<dbReference type="Proteomes" id="UP001303115">
    <property type="component" value="Unassembled WGS sequence"/>
</dbReference>
<evidence type="ECO:0000259" key="10">
    <source>
        <dbReference type="PROSITE" id="PS50089"/>
    </source>
</evidence>
<feature type="domain" description="RING-type" evidence="10">
    <location>
        <begin position="18"/>
        <end position="71"/>
    </location>
</feature>
<dbReference type="Gene3D" id="3.30.40.10">
    <property type="entry name" value="Zinc/RING finger domain, C3HC4 (zinc finger)"/>
    <property type="match status" value="1"/>
</dbReference>
<keyword evidence="4" id="KW-0677">Repeat</keyword>
<accession>A0AAN6SPT0</accession>
<keyword evidence="6" id="KW-0833">Ubl conjugation pathway</keyword>
<dbReference type="GO" id="GO:0008270">
    <property type="term" value="F:zinc ion binding"/>
    <property type="evidence" value="ECO:0007669"/>
    <property type="project" value="UniProtKB-KW"/>
</dbReference>
<feature type="compositionally biased region" description="Pro residues" evidence="9">
    <location>
        <begin position="201"/>
        <end position="216"/>
    </location>
</feature>
<evidence type="ECO:0000256" key="8">
    <source>
        <dbReference type="PROSITE-ProRule" id="PRU00175"/>
    </source>
</evidence>
<dbReference type="Pfam" id="PF01485">
    <property type="entry name" value="IBR"/>
    <property type="match status" value="1"/>
</dbReference>
<proteinExistence type="predicted"/>
<dbReference type="GO" id="GO:0000151">
    <property type="term" value="C:ubiquitin ligase complex"/>
    <property type="evidence" value="ECO:0007669"/>
    <property type="project" value="TreeGrafter"/>
</dbReference>
<dbReference type="GO" id="GO:0043161">
    <property type="term" value="P:proteasome-mediated ubiquitin-dependent protein catabolic process"/>
    <property type="evidence" value="ECO:0007669"/>
    <property type="project" value="TreeGrafter"/>
</dbReference>
<keyword evidence="3" id="KW-0479">Metal-binding</keyword>
<feature type="region of interest" description="Disordered" evidence="9">
    <location>
        <begin position="197"/>
        <end position="223"/>
    </location>
</feature>
<comment type="pathway">
    <text evidence="1">Protein modification; protein ubiquitination.</text>
</comment>
<dbReference type="InterPro" id="IPR044066">
    <property type="entry name" value="TRIAD_supradom"/>
</dbReference>
<dbReference type="GO" id="GO:0097039">
    <property type="term" value="P:protein linear polyubiquitination"/>
    <property type="evidence" value="ECO:0007669"/>
    <property type="project" value="TreeGrafter"/>
</dbReference>
<evidence type="ECO:0000256" key="7">
    <source>
        <dbReference type="ARBA" id="ARBA00022833"/>
    </source>
</evidence>
<organism evidence="12 13">
    <name type="scientific">Parachaetomium inaequale</name>
    <dbReference type="NCBI Taxonomy" id="2588326"/>
    <lineage>
        <taxon>Eukaryota</taxon>
        <taxon>Fungi</taxon>
        <taxon>Dikarya</taxon>
        <taxon>Ascomycota</taxon>
        <taxon>Pezizomycotina</taxon>
        <taxon>Sordariomycetes</taxon>
        <taxon>Sordariomycetidae</taxon>
        <taxon>Sordariales</taxon>
        <taxon>Chaetomiaceae</taxon>
        <taxon>Parachaetomium</taxon>
    </lineage>
</organism>
<evidence type="ECO:0000259" key="11">
    <source>
        <dbReference type="PROSITE" id="PS51873"/>
    </source>
</evidence>
<dbReference type="InterPro" id="IPR001841">
    <property type="entry name" value="Znf_RING"/>
</dbReference>
<evidence type="ECO:0008006" key="14">
    <source>
        <dbReference type="Google" id="ProtNLM"/>
    </source>
</evidence>
<sequence>MDHSPDIPPDLRPNRQQCSTCIEAKKPSEMPGQISPRCKHQPTVCKDCLKNWLQSSIEQGAWDRLKCPDCSEPLEWQDVKQHASDETFTRYDSLVLRAALSEDPTFHFCLSPTCGSGQMYEAKCSRFECVACTASSCLEHSVPWHWGETCEEYDERSRGHREAEQASERAVRESSRSCPKCKRDVHKYAGCNHITCRPLRDPPSPSLPSRNPPPRQPRPRPHR</sequence>
<evidence type="ECO:0000256" key="5">
    <source>
        <dbReference type="ARBA" id="ARBA00022771"/>
    </source>
</evidence>
<dbReference type="SMART" id="SM00647">
    <property type="entry name" value="IBR"/>
    <property type="match status" value="1"/>
</dbReference>
<evidence type="ECO:0000256" key="4">
    <source>
        <dbReference type="ARBA" id="ARBA00022737"/>
    </source>
</evidence>
<feature type="domain" description="RING-type" evidence="11">
    <location>
        <begin position="14"/>
        <end position="223"/>
    </location>
</feature>
<dbReference type="PANTHER" id="PTHR22770:SF13">
    <property type="entry name" value="RING-TYPE DOMAIN-CONTAINING PROTEIN"/>
    <property type="match status" value="1"/>
</dbReference>
<dbReference type="Gene3D" id="1.20.120.1750">
    <property type="match status" value="1"/>
</dbReference>
<dbReference type="PANTHER" id="PTHR22770">
    <property type="entry name" value="UBIQUITIN CONJUGATING ENZYME 7 INTERACTING PROTEIN-RELATED"/>
    <property type="match status" value="1"/>
</dbReference>
<evidence type="ECO:0000256" key="3">
    <source>
        <dbReference type="ARBA" id="ARBA00022723"/>
    </source>
</evidence>
<dbReference type="CDD" id="cd20335">
    <property type="entry name" value="BRcat_RBR"/>
    <property type="match status" value="1"/>
</dbReference>
<gene>
    <name evidence="12" type="ORF">C8A01DRAFT_18209</name>
</gene>
<dbReference type="InterPro" id="IPR013083">
    <property type="entry name" value="Znf_RING/FYVE/PHD"/>
</dbReference>